<evidence type="ECO:0000256" key="2">
    <source>
        <dbReference type="ARBA" id="ARBA00012438"/>
    </source>
</evidence>
<comment type="catalytic activity">
    <reaction evidence="1">
        <text>ATP + protein L-histidine = ADP + protein N-phospho-L-histidine.</text>
        <dbReference type="EC" id="2.7.13.3"/>
    </reaction>
</comment>
<dbReference type="GO" id="GO:0000155">
    <property type="term" value="F:phosphorelay sensor kinase activity"/>
    <property type="evidence" value="ECO:0007669"/>
    <property type="project" value="InterPro"/>
</dbReference>
<feature type="region of interest" description="Disordered" evidence="11">
    <location>
        <begin position="1450"/>
        <end position="1499"/>
    </location>
</feature>
<dbReference type="Pfam" id="PF00512">
    <property type="entry name" value="HisKA"/>
    <property type="match status" value="1"/>
</dbReference>
<feature type="region of interest" description="Disordered" evidence="11">
    <location>
        <begin position="1719"/>
        <end position="1797"/>
    </location>
</feature>
<evidence type="ECO:0000256" key="11">
    <source>
        <dbReference type="SAM" id="MobiDB-lite"/>
    </source>
</evidence>
<organism evidence="16 17">
    <name type="scientific">Linnemannia hyalina</name>
    <dbReference type="NCBI Taxonomy" id="64524"/>
    <lineage>
        <taxon>Eukaryota</taxon>
        <taxon>Fungi</taxon>
        <taxon>Fungi incertae sedis</taxon>
        <taxon>Mucoromycota</taxon>
        <taxon>Mortierellomycotina</taxon>
        <taxon>Mortierellomycetes</taxon>
        <taxon>Mortierellales</taxon>
        <taxon>Mortierellaceae</taxon>
        <taxon>Linnemannia</taxon>
    </lineage>
</organism>
<feature type="region of interest" description="Disordered" evidence="11">
    <location>
        <begin position="1989"/>
        <end position="2009"/>
    </location>
</feature>
<evidence type="ECO:0000259" key="15">
    <source>
        <dbReference type="PROSITE" id="PS50110"/>
    </source>
</evidence>
<feature type="compositionally biased region" description="Low complexity" evidence="11">
    <location>
        <begin position="1409"/>
        <end position="1422"/>
    </location>
</feature>
<feature type="domain" description="Protein kinase" evidence="13">
    <location>
        <begin position="812"/>
        <end position="1180"/>
    </location>
</feature>
<evidence type="ECO:0000256" key="9">
    <source>
        <dbReference type="PROSITE-ProRule" id="PRU00169"/>
    </source>
</evidence>
<evidence type="ECO:0000256" key="12">
    <source>
        <dbReference type="SAM" id="Phobius"/>
    </source>
</evidence>
<dbReference type="Pfam" id="PF00072">
    <property type="entry name" value="Response_reg"/>
    <property type="match status" value="1"/>
</dbReference>
<sequence>MAQLHRCPQRQSPDSPPSVILPQGTKLDAKAILPLTVSITDDLADTEYDPQRMSNAIYSAINNPVDALIVSIPDYEALREPILKAKELGIPVIAVYTGLEAAKKLDILAVMSDELEGGRILGQQLIRKGARDFVCIGPSLKIPTMADRCGGVLQAFLDAGISLSSDVSTRMLHVDKTRNTTLGSSIQTLRDTILDMKSVTGVVYLTSPVFTETSFNLAAALNGTREFVYTSFDFSPAMMPAFTTGALHYSVSTMLYMQTLIPILLLYVQLNSGEMVNQDRILTGPKLVTLSNAKTMLIQEQWTAATFKEYALNFSVMTGSPVSDDHWNTLSTGARDAAQALGWEMTEYRYGSPIRTEVVDYSIDTALSYRHTQGLIVSNSHFSNLDYAVMKSLDQVPSRTSNANKTEQLGCNNNNNVNTPGTIDCKALIPWNYTTNKALPVPIVGIGSPVANLTSFQHLSWVGETGYLAGNEYADAILANGGRRPICVVSLDEPEQQMLMCQGLYDRMLTILGPNSLPAFNTFCVRLDMAEFLQSEQKFSELSKVYPYDSLHTTSTSLYGYVRRYSSAINNISITTTGRSAYALSDFVEGKVASLWSQQSYLIGFISVFQLAFSTVVQDSTWSFIETGPARVNYVCAKGQMFSLESDTTSLFCRLQNGAHVSRSYCHPCPAQQFSDSYNSQNCTACPDGTFTNHTGSTFCWSCDEEGQSARACQKYFLSTQQQQQSHDNMLAIFLPIGLVIFAIAATAIFMYCFQKRDRNRKILDDSWQLSYSKLMGHDPDPDQDDDNDSYGNGSDGGNTESNMEKGLFSSTKKKPAYGARPTSRFYRSRSTFAVGVNGIQPMDASGNAIGVYRNLPVFIRRIGGSKVNLTRKLRIEIMDVMQLRHPKLVELVGVCLQPPDICIVYEHCSKGTLTEVLANPDLNFNWLFKLSFMSDISRGMDFLQNSKIQCHGDLRSSNCLVTSRWEVKVGGYGLSELMETQRTGYGRSATTVSTPAVTVTVAQGENGAIAADGTGGQRNSVMRASTDSRALSIGSVVPPRSLSAIEEDENERDGCPYLIASTAAEIQAGLWVAPENMIHRGHVYHRVATKSGDVFSAGIVFNEIMTRASPYGRQLQDMDPVDGPSQLLDLIKYGGLRPDPFVDDERDEGVTHLNNLIRNCLQSEPLMRPSFTHIQHRLRLISPDGDMIGGMAALLEKYANDMEELVRTRTTHLQTRTAELEEERLRTDALLIDLEQSKNQAEAAANAKSNFLANMSHEIRTPMNAVIGMSRILLESDLSPDLMDCAETIESSGNQLMAVIDDILDFSKIESGNLKLAPEKLDLPRLLESVCNLVLMQAATKGLGLTFVIHPDTPIDVLGDLVRIRQILLNLLSNAIKFTEKGNIVVKLEPKPRMSRSFHKAHYETDTSESASSSSPDQAAATGTHETSGLLLNVEHACSDSSLHLTDHRARLGTGSGSDTGYGTSSPSPAPALAPATDNWNSSHSQENLGDSHSSSSSFPDENHVDLLWSVADQGVGIPAQRMHKLFKSFSQADDSVTRNFGGTGLGLAISKKLVEFMDGEMWAESEEGVGSTFYFTTLLSSPKSSQTVSQQLNLAFFKDRTLLIIDDRKVTRTSWIHQSSTWGFQKTLVFNIQKALDYLKQHRNEVDVVLIDVDRPQAKVNPGLAILQQIRNMPAQEQESDTGSAGLSPPLPAPSLLVPGKPIPCVLVSYHRRNHPDLSHYSSSSPPSKIATHGSPSPISPISPRSMAPNSPVPGGGPMKDRKFSKGSGSSDNLFSATDSLDPFGSHPHSHAGCMPNTMNSGMLVTKPWNSRKDRSSCFNTSPTIGSSIGTNGSSKSGANGAGTFPKCSSPTSPHHPILPGDLTAATHPPPSLDFQDQEDASVGHLIKPVKQSKLLPMFHGLMTGSWPLACAAAPDNDVRSDQRKKQMEKLECLLVDDNPVNQKVISKMLSRIGIVPELAANGLEAVEKCRARAEAVAAAAAATTAEGGEDGSSLTSTTTAGGGGGAMKAKKVKQYDIVFMDIWMPIMSGHEATKEIRATVPGVTATSPLIIAMTACVMPGDQQKCIDSGMNRYLSKPIRKEELSKTVEDWLDERAMAEEELKLLNQRKLIQKKKREILQKRSLAVLTTGVDEFGQQVEAGLPSVTVVNVEDDDEDDEDEDDSGSDQLGQSDEGLGGEHEEELVDSNDGEVLPCGVHANNINDKIQLHSLENNRIAAARQKRRHQRTRMSTDPMLMSDSEGVLGCCDGGGGGLKIISVGEDEVRAATRERKQRGSRNRGGSGSILDPLTGSVVQGNRSSGGDEYEDDEFEDDESDMDLDDDPQQPQTVFAEGASVERPLSHTTMDSLHTANTHNTHTADGASSQRSSLLPNSSSLRTIRGI</sequence>
<keyword evidence="8" id="KW-0902">Two-component regulatory system</keyword>
<dbReference type="InterPro" id="IPR011006">
    <property type="entry name" value="CheY-like_superfamily"/>
</dbReference>
<feature type="region of interest" description="Disordered" evidence="11">
    <location>
        <begin position="775"/>
        <end position="822"/>
    </location>
</feature>
<evidence type="ECO:0000259" key="13">
    <source>
        <dbReference type="PROSITE" id="PS50011"/>
    </source>
</evidence>
<evidence type="ECO:0000313" key="16">
    <source>
        <dbReference type="EMBL" id="KAG9069247.1"/>
    </source>
</evidence>
<keyword evidence="6" id="KW-0418">Kinase</keyword>
<keyword evidence="10" id="KW-0175">Coiled coil</keyword>
<dbReference type="CDD" id="cd00156">
    <property type="entry name" value="REC"/>
    <property type="match status" value="1"/>
</dbReference>
<dbReference type="SUPFAM" id="SSF52172">
    <property type="entry name" value="CheY-like"/>
    <property type="match status" value="2"/>
</dbReference>
<dbReference type="CDD" id="cd16922">
    <property type="entry name" value="HATPase_EvgS-ArcB-TorS-like"/>
    <property type="match status" value="1"/>
</dbReference>
<feature type="region of interest" description="Disordered" evidence="11">
    <location>
        <begin position="2266"/>
        <end position="2383"/>
    </location>
</feature>
<dbReference type="InterPro" id="IPR001789">
    <property type="entry name" value="Sig_transdc_resp-reg_receiver"/>
</dbReference>
<feature type="compositionally biased region" description="Polar residues" evidence="11">
    <location>
        <begin position="1769"/>
        <end position="1781"/>
    </location>
</feature>
<dbReference type="PROSITE" id="PS50011">
    <property type="entry name" value="PROTEIN_KINASE_DOM"/>
    <property type="match status" value="1"/>
</dbReference>
<evidence type="ECO:0000256" key="5">
    <source>
        <dbReference type="ARBA" id="ARBA00022741"/>
    </source>
</evidence>
<dbReference type="SUPFAM" id="SSF56112">
    <property type="entry name" value="Protein kinase-like (PK-like)"/>
    <property type="match status" value="1"/>
</dbReference>
<dbReference type="PRINTS" id="PR00344">
    <property type="entry name" value="BCTRLSENSOR"/>
</dbReference>
<keyword evidence="3 9" id="KW-0597">Phosphoprotein</keyword>
<feature type="compositionally biased region" description="Low complexity" evidence="11">
    <location>
        <begin position="1989"/>
        <end position="2002"/>
    </location>
</feature>
<evidence type="ECO:0000256" key="10">
    <source>
        <dbReference type="SAM" id="Coils"/>
    </source>
</evidence>
<dbReference type="PANTHER" id="PTHR45339:SF1">
    <property type="entry name" value="HYBRID SIGNAL TRANSDUCTION HISTIDINE KINASE J"/>
    <property type="match status" value="1"/>
</dbReference>
<feature type="compositionally biased region" description="Acidic residues" evidence="11">
    <location>
        <begin position="2304"/>
        <end position="2324"/>
    </location>
</feature>
<dbReference type="OrthoDB" id="60033at2759"/>
<keyword evidence="17" id="KW-1185">Reference proteome</keyword>
<dbReference type="SMART" id="SM00388">
    <property type="entry name" value="HisKA"/>
    <property type="match status" value="1"/>
</dbReference>
<evidence type="ECO:0000313" key="17">
    <source>
        <dbReference type="Proteomes" id="UP000707451"/>
    </source>
</evidence>
<feature type="domain" description="Histidine kinase" evidence="14">
    <location>
        <begin position="1255"/>
        <end position="1583"/>
    </location>
</feature>
<feature type="transmembrane region" description="Helical" evidence="12">
    <location>
        <begin position="730"/>
        <end position="754"/>
    </location>
</feature>
<evidence type="ECO:0000256" key="1">
    <source>
        <dbReference type="ARBA" id="ARBA00000085"/>
    </source>
</evidence>
<keyword evidence="12" id="KW-0812">Transmembrane</keyword>
<dbReference type="SMART" id="SM00448">
    <property type="entry name" value="REC"/>
    <property type="match status" value="1"/>
</dbReference>
<dbReference type="CDD" id="cd17546">
    <property type="entry name" value="REC_hyHK_CKI1_RcsC-like"/>
    <property type="match status" value="1"/>
</dbReference>
<dbReference type="InterPro" id="IPR005467">
    <property type="entry name" value="His_kinase_dom"/>
</dbReference>
<dbReference type="Gene3D" id="1.10.510.10">
    <property type="entry name" value="Transferase(Phosphotransferase) domain 1"/>
    <property type="match status" value="2"/>
</dbReference>
<dbReference type="InterPro" id="IPR004358">
    <property type="entry name" value="Sig_transdc_His_kin-like_C"/>
</dbReference>
<dbReference type="Gene3D" id="3.40.50.2300">
    <property type="match status" value="4"/>
</dbReference>
<dbReference type="Proteomes" id="UP000707451">
    <property type="component" value="Unassembled WGS sequence"/>
</dbReference>
<feature type="compositionally biased region" description="Acidic residues" evidence="11">
    <location>
        <begin position="2181"/>
        <end position="2190"/>
    </location>
</feature>
<keyword evidence="5" id="KW-0547">Nucleotide-binding</keyword>
<dbReference type="EC" id="2.7.13.3" evidence="2"/>
<feature type="region of interest" description="Disordered" evidence="11">
    <location>
        <begin position="1396"/>
        <end position="1425"/>
    </location>
</feature>
<feature type="modified residue" description="4-aspartylphosphate" evidence="9">
    <location>
        <position position="2024"/>
    </location>
</feature>
<dbReference type="CDD" id="cd00082">
    <property type="entry name" value="HisKA"/>
    <property type="match status" value="1"/>
</dbReference>
<keyword evidence="4" id="KW-0808">Transferase</keyword>
<dbReference type="InterPro" id="IPR036097">
    <property type="entry name" value="HisK_dim/P_sf"/>
</dbReference>
<dbReference type="InterPro" id="IPR003661">
    <property type="entry name" value="HisK_dim/P_dom"/>
</dbReference>
<dbReference type="InterPro" id="IPR036890">
    <property type="entry name" value="HATPase_C_sf"/>
</dbReference>
<feature type="region of interest" description="Disordered" evidence="11">
    <location>
        <begin position="1816"/>
        <end position="1879"/>
    </location>
</feature>
<evidence type="ECO:0000256" key="3">
    <source>
        <dbReference type="ARBA" id="ARBA00022553"/>
    </source>
</evidence>
<protein>
    <recommendedName>
        <fullName evidence="2">histidine kinase</fullName>
        <ecNumber evidence="2">2.7.13.3</ecNumber>
    </recommendedName>
</protein>
<keyword evidence="12" id="KW-0472">Membrane</keyword>
<dbReference type="CDD" id="cd00185">
    <property type="entry name" value="TNFRSF"/>
    <property type="match status" value="1"/>
</dbReference>
<dbReference type="InterPro" id="IPR028082">
    <property type="entry name" value="Peripla_BP_I"/>
</dbReference>
<keyword evidence="7" id="KW-0067">ATP-binding</keyword>
<dbReference type="Gene3D" id="3.30.565.10">
    <property type="entry name" value="Histidine kinase-like ATPase, C-terminal domain"/>
    <property type="match status" value="1"/>
</dbReference>
<feature type="compositionally biased region" description="Low complexity" evidence="11">
    <location>
        <begin position="1822"/>
        <end position="1846"/>
    </location>
</feature>
<dbReference type="InterPro" id="IPR003594">
    <property type="entry name" value="HATPase_dom"/>
</dbReference>
<dbReference type="InterPro" id="IPR025997">
    <property type="entry name" value="SBP_2_dom"/>
</dbReference>
<dbReference type="Pfam" id="PF13407">
    <property type="entry name" value="Peripla_BP_4"/>
    <property type="match status" value="1"/>
</dbReference>
<reference evidence="16" key="1">
    <citation type="submission" date="2021-06" db="EMBL/GenBank/DDBJ databases">
        <title>Genome Sequence of Mortierella hyaline Strain SCG-10, a Cold-Adapted, Nitrate-Reducing Fungus Isolated from Soil in Minnesota, USA.</title>
        <authorList>
            <person name="Aldossari N."/>
        </authorList>
    </citation>
    <scope>NUCLEOTIDE SEQUENCE</scope>
    <source>
        <strain evidence="16">SCG-10</strain>
    </source>
</reference>
<dbReference type="PROSITE" id="PS50109">
    <property type="entry name" value="HIS_KIN"/>
    <property type="match status" value="1"/>
</dbReference>
<dbReference type="EMBL" id="JAHRHY010000005">
    <property type="protein sequence ID" value="KAG9069247.1"/>
    <property type="molecule type" value="Genomic_DNA"/>
</dbReference>
<dbReference type="SUPFAM" id="SSF55874">
    <property type="entry name" value="ATPase domain of HSP90 chaperone/DNA topoisomerase II/histidine kinase"/>
    <property type="match status" value="2"/>
</dbReference>
<dbReference type="GO" id="GO:0005524">
    <property type="term" value="F:ATP binding"/>
    <property type="evidence" value="ECO:0007669"/>
    <property type="project" value="UniProtKB-KW"/>
</dbReference>
<evidence type="ECO:0000256" key="4">
    <source>
        <dbReference type="ARBA" id="ARBA00022679"/>
    </source>
</evidence>
<dbReference type="PANTHER" id="PTHR45339">
    <property type="entry name" value="HYBRID SIGNAL TRANSDUCTION HISTIDINE KINASE J"/>
    <property type="match status" value="1"/>
</dbReference>
<dbReference type="InterPro" id="IPR001245">
    <property type="entry name" value="Ser-Thr/Tyr_kinase_cat_dom"/>
</dbReference>
<evidence type="ECO:0000256" key="7">
    <source>
        <dbReference type="ARBA" id="ARBA00022840"/>
    </source>
</evidence>
<feature type="compositionally biased region" description="Polar residues" evidence="11">
    <location>
        <begin position="1479"/>
        <end position="1492"/>
    </location>
</feature>
<dbReference type="InterPro" id="IPR011009">
    <property type="entry name" value="Kinase-like_dom_sf"/>
</dbReference>
<dbReference type="SUPFAM" id="SSF47384">
    <property type="entry name" value="Homodimeric domain of signal transducing histidine kinase"/>
    <property type="match status" value="1"/>
</dbReference>
<dbReference type="SMART" id="SM01411">
    <property type="entry name" value="Ephrin_rec_like"/>
    <property type="match status" value="1"/>
</dbReference>
<dbReference type="Gene3D" id="2.10.50.10">
    <property type="entry name" value="Tumor Necrosis Factor Receptor, subunit A, domain 2"/>
    <property type="match status" value="1"/>
</dbReference>
<dbReference type="Gene3D" id="1.10.287.130">
    <property type="match status" value="1"/>
</dbReference>
<dbReference type="InterPro" id="IPR000719">
    <property type="entry name" value="Prot_kinase_dom"/>
</dbReference>
<dbReference type="FunFam" id="1.10.287.130:FF:000002">
    <property type="entry name" value="Two-component osmosensing histidine kinase"/>
    <property type="match status" value="1"/>
</dbReference>
<dbReference type="PROSITE" id="PS50110">
    <property type="entry name" value="RESPONSE_REGULATORY"/>
    <property type="match status" value="1"/>
</dbReference>
<dbReference type="Pfam" id="PF07714">
    <property type="entry name" value="PK_Tyr_Ser-Thr"/>
    <property type="match status" value="1"/>
</dbReference>
<feature type="compositionally biased region" description="Acidic residues" evidence="11">
    <location>
        <begin position="2154"/>
        <end position="2166"/>
    </location>
</feature>
<accession>A0A9P7XZ29</accession>
<comment type="caution">
    <text evidence="16">The sequence shown here is derived from an EMBL/GenBank/DDBJ whole genome shotgun (WGS) entry which is preliminary data.</text>
</comment>
<feature type="region of interest" description="Disordered" evidence="11">
    <location>
        <begin position="2154"/>
        <end position="2193"/>
    </location>
</feature>
<keyword evidence="12" id="KW-1133">Transmembrane helix</keyword>
<dbReference type="Pfam" id="PF02518">
    <property type="entry name" value="HATPase_c"/>
    <property type="match status" value="1"/>
</dbReference>
<evidence type="ECO:0000256" key="6">
    <source>
        <dbReference type="ARBA" id="ARBA00022777"/>
    </source>
</evidence>
<evidence type="ECO:0000259" key="14">
    <source>
        <dbReference type="PROSITE" id="PS50109"/>
    </source>
</evidence>
<feature type="region of interest" description="Disordered" evidence="11">
    <location>
        <begin position="1676"/>
        <end position="1695"/>
    </location>
</feature>
<proteinExistence type="predicted"/>
<feature type="domain" description="Response regulatory" evidence="15">
    <location>
        <begin position="1934"/>
        <end position="2094"/>
    </location>
</feature>
<dbReference type="SUPFAM" id="SSF53822">
    <property type="entry name" value="Periplasmic binding protein-like I"/>
    <property type="match status" value="1"/>
</dbReference>
<feature type="compositionally biased region" description="Low complexity" evidence="11">
    <location>
        <begin position="1737"/>
        <end position="1746"/>
    </location>
</feature>
<feature type="coiled-coil region" evidence="10">
    <location>
        <begin position="2083"/>
        <end position="2119"/>
    </location>
</feature>
<evidence type="ECO:0000256" key="8">
    <source>
        <dbReference type="ARBA" id="ARBA00023012"/>
    </source>
</evidence>
<gene>
    <name evidence="16" type="ORF">KI688_010145</name>
</gene>
<dbReference type="SMART" id="SM00387">
    <property type="entry name" value="HATPase_c"/>
    <property type="match status" value="1"/>
</dbReference>
<feature type="compositionally biased region" description="Low complexity" evidence="11">
    <location>
        <begin position="1462"/>
        <end position="1477"/>
    </location>
</feature>
<name>A0A9P7XZ29_9FUNG</name>
<feature type="compositionally biased region" description="Low complexity" evidence="11">
    <location>
        <begin position="2350"/>
        <end position="2377"/>
    </location>
</feature>